<gene>
    <name evidence="1" type="ORF">AArcS_3140</name>
</gene>
<proteinExistence type="predicted"/>
<dbReference type="AlphaFoldDB" id="A0A897MV13"/>
<dbReference type="GeneID" id="70686518"/>
<dbReference type="KEGG" id="hara:AArcS_3140"/>
<reference evidence="1" key="1">
    <citation type="submission" date="2020-11" db="EMBL/GenBank/DDBJ databases">
        <title>Carbohydrate-dependent, anaerobic sulfur respiration: A novel catabolism in halophilic archaea.</title>
        <authorList>
            <person name="Sorokin D.Y."/>
            <person name="Messina E."/>
            <person name="Smedile F."/>
            <person name="La Cono V."/>
            <person name="Hallsworth J.E."/>
            <person name="Yakimov M.M."/>
        </authorList>
    </citation>
    <scope>NUCLEOTIDE SEQUENCE</scope>
    <source>
        <strain evidence="1">AArc-S</strain>
    </source>
</reference>
<evidence type="ECO:0000313" key="2">
    <source>
        <dbReference type="Proteomes" id="UP000663586"/>
    </source>
</evidence>
<protein>
    <submittedName>
        <fullName evidence="1">Protein-disulfide isomerase family protein</fullName>
    </submittedName>
</protein>
<dbReference type="GO" id="GO:0016853">
    <property type="term" value="F:isomerase activity"/>
    <property type="evidence" value="ECO:0007669"/>
    <property type="project" value="UniProtKB-KW"/>
</dbReference>
<dbReference type="EMBL" id="CP064786">
    <property type="protein sequence ID" value="QSG04327.1"/>
    <property type="molecule type" value="Genomic_DNA"/>
</dbReference>
<evidence type="ECO:0000313" key="1">
    <source>
        <dbReference type="EMBL" id="QSG04327.1"/>
    </source>
</evidence>
<keyword evidence="1" id="KW-0413">Isomerase</keyword>
<keyword evidence="2" id="KW-1185">Reference proteome</keyword>
<accession>A0A897MV13</accession>
<dbReference type="RefSeq" id="WP_238478348.1">
    <property type="nucleotide sequence ID" value="NZ_CP064786.1"/>
</dbReference>
<organism evidence="1 2">
    <name type="scientific">Natranaeroarchaeum sulfidigenes</name>
    <dbReference type="NCBI Taxonomy" id="2784880"/>
    <lineage>
        <taxon>Archaea</taxon>
        <taxon>Methanobacteriati</taxon>
        <taxon>Methanobacteriota</taxon>
        <taxon>Stenosarchaea group</taxon>
        <taxon>Halobacteria</taxon>
        <taxon>Halobacteriales</taxon>
        <taxon>Natronoarchaeaceae</taxon>
        <taxon>Natranaeroarchaeum</taxon>
    </lineage>
</organism>
<name>A0A897MV13_9EURY</name>
<dbReference type="Proteomes" id="UP000663586">
    <property type="component" value="Chromosome"/>
</dbReference>
<sequence>MSSSVLIFDGECPYCSIAAVALKRLDDVVAVSWYDDAVGPFLDAQFGERPFAMVLVDPDEQRVYAGRSAAQELADRAGTPGIVGSLVRENYERIAGVVGALSGRGRDPDDYHETYRLRGDAADELPALRAAGDADAADLVGDAADGPGDADPSAGA</sequence>